<dbReference type="CDD" id="cd03364">
    <property type="entry name" value="TOPRIM_DnaG_primases"/>
    <property type="match status" value="1"/>
</dbReference>
<evidence type="ECO:0000256" key="8">
    <source>
        <dbReference type="ARBA" id="ARBA00022833"/>
    </source>
</evidence>
<evidence type="ECO:0000313" key="15">
    <source>
        <dbReference type="EMBL" id="MBO0663363.1"/>
    </source>
</evidence>
<comment type="domain">
    <text evidence="12">Contains an N-terminal zinc-binding domain, a central core domain that contains the primase activity, and a C-terminal DnaB-binding domain.</text>
</comment>
<dbReference type="InterPro" id="IPR002694">
    <property type="entry name" value="Znf_CHC2"/>
</dbReference>
<keyword evidence="9" id="KW-0460">Magnesium</keyword>
<comment type="function">
    <text evidence="12">RNA polymerase that catalyzes the synthesis of short RNA molecules used as primers for DNA polymerase during DNA replication.</text>
</comment>
<dbReference type="GO" id="GO:0008270">
    <property type="term" value="F:zinc ion binding"/>
    <property type="evidence" value="ECO:0007669"/>
    <property type="project" value="UniProtKB-UniRule"/>
</dbReference>
<dbReference type="InterPro" id="IPR034151">
    <property type="entry name" value="TOPRIM_DnaG_bac"/>
</dbReference>
<dbReference type="EMBL" id="JAFMPP010000010">
    <property type="protein sequence ID" value="MBO0663363.1"/>
    <property type="molecule type" value="Genomic_DNA"/>
</dbReference>
<reference evidence="15" key="1">
    <citation type="submission" date="2021-03" db="EMBL/GenBank/DDBJ databases">
        <title>Whole genome sequence of Jiella sp. CQZ9-1.</title>
        <authorList>
            <person name="Tuo L."/>
        </authorList>
    </citation>
    <scope>NUCLEOTIDE SEQUENCE</scope>
    <source>
        <strain evidence="15">CQZ9-1</strain>
    </source>
</reference>
<protein>
    <recommendedName>
        <fullName evidence="12">DNA primase</fullName>
        <ecNumber evidence="12">2.7.7.101</ecNumber>
    </recommendedName>
</protein>
<dbReference type="Gene3D" id="3.90.980.10">
    <property type="entry name" value="DNA primase, catalytic core, N-terminal domain"/>
    <property type="match status" value="1"/>
</dbReference>
<keyword evidence="3 12" id="KW-0808">Transferase</keyword>
<name>A0A939JSV9_9HYPH</name>
<dbReference type="RefSeq" id="WP_207258150.1">
    <property type="nucleotide sequence ID" value="NZ_JAFMPP010000010.1"/>
</dbReference>
<dbReference type="FunFam" id="3.40.1360.10:FF:000002">
    <property type="entry name" value="DNA primase"/>
    <property type="match status" value="1"/>
</dbReference>
<evidence type="ECO:0000256" key="12">
    <source>
        <dbReference type="HAMAP-Rule" id="MF_00974"/>
    </source>
</evidence>
<dbReference type="Pfam" id="PF10410">
    <property type="entry name" value="DnaB_bind"/>
    <property type="match status" value="1"/>
</dbReference>
<evidence type="ECO:0000256" key="3">
    <source>
        <dbReference type="ARBA" id="ARBA00022679"/>
    </source>
</evidence>
<dbReference type="PROSITE" id="PS50880">
    <property type="entry name" value="TOPRIM"/>
    <property type="match status" value="1"/>
</dbReference>
<dbReference type="NCBIfam" id="TIGR01391">
    <property type="entry name" value="dnaG"/>
    <property type="match status" value="1"/>
</dbReference>
<evidence type="ECO:0000256" key="11">
    <source>
        <dbReference type="ARBA" id="ARBA00023163"/>
    </source>
</evidence>
<feature type="domain" description="Toprim" evidence="14">
    <location>
        <begin position="262"/>
        <end position="344"/>
    </location>
</feature>
<dbReference type="GO" id="GO:0006269">
    <property type="term" value="P:DNA replication, synthesis of primer"/>
    <property type="evidence" value="ECO:0007669"/>
    <property type="project" value="UniProtKB-UniRule"/>
</dbReference>
<feature type="zinc finger region" description="CHC2-type" evidence="12">
    <location>
        <begin position="43"/>
        <end position="67"/>
    </location>
</feature>
<dbReference type="Gene3D" id="3.40.1360.10">
    <property type="match status" value="1"/>
</dbReference>
<dbReference type="InterPro" id="IPR030846">
    <property type="entry name" value="DnaG_bac"/>
</dbReference>
<evidence type="ECO:0000313" key="16">
    <source>
        <dbReference type="Proteomes" id="UP000664122"/>
    </source>
</evidence>
<comment type="subunit">
    <text evidence="12">Monomer. Interacts with DnaB.</text>
</comment>
<keyword evidence="1 12" id="KW-0240">DNA-directed RNA polymerase</keyword>
<dbReference type="Pfam" id="PF13155">
    <property type="entry name" value="Toprim_2"/>
    <property type="match status" value="1"/>
</dbReference>
<comment type="catalytic activity">
    <reaction evidence="12">
        <text>ssDNA + n NTP = ssDNA/pppN(pN)n-1 hybrid + (n-1) diphosphate.</text>
        <dbReference type="EC" id="2.7.7.101"/>
    </reaction>
</comment>
<dbReference type="Pfam" id="PF08275">
    <property type="entry name" value="DNAG_N"/>
    <property type="match status" value="1"/>
</dbReference>
<dbReference type="GO" id="GO:0003677">
    <property type="term" value="F:DNA binding"/>
    <property type="evidence" value="ECO:0007669"/>
    <property type="project" value="UniProtKB-KW"/>
</dbReference>
<evidence type="ECO:0000256" key="4">
    <source>
        <dbReference type="ARBA" id="ARBA00022695"/>
    </source>
</evidence>
<evidence type="ECO:0000256" key="2">
    <source>
        <dbReference type="ARBA" id="ARBA00022515"/>
    </source>
</evidence>
<proteinExistence type="inferred from homology"/>
<evidence type="ECO:0000259" key="14">
    <source>
        <dbReference type="PROSITE" id="PS50880"/>
    </source>
</evidence>
<dbReference type="InterPro" id="IPR013264">
    <property type="entry name" value="DNAG_N"/>
</dbReference>
<dbReference type="GO" id="GO:0003899">
    <property type="term" value="F:DNA-directed RNA polymerase activity"/>
    <property type="evidence" value="ECO:0007669"/>
    <property type="project" value="UniProtKB-UniRule"/>
</dbReference>
<sequence>MRFPPSFLDEIRDRIPISDVIGRRVTWDRRKSQPGRGDYWACCPFHGEKTPSFHCEDQKGRYHCFGCGVSGDHFRFLTELEGLSFPEAVERLADEAGVPMPERDPAAEQREAKRGTLLDALAEAAAFFRQTLHEADGAKARAYLRDRGLDPRTQGAFGLGYAPNSRNRLKEHLIAKGIGKAEIEGAGLVVYGEEIAVSYDRFRDRVMFPIANAGEKVVAFGGRAMAADAQAKYLNSPETDVFHKGEMLFNLAKARRAAREAGTLILVEGYMDVIMLAQAGFGHAVAPLGTAMTDRQLELLWRTTGEPILCFDGDAAGLKAANRAAELALPALKPGRSLRFALLPEGKDPDDLIRDGGSEAFAEILGAARPLADLVWMRETHGGNFDTPERRADLEHRLKGLFRAIGDESVRRHYLDDLSARLASFFGAGVSAGRGRGEGWQGEGRGKGRGGGYGRRDGPKGRGQPGRAAISDRLARSHIAAGASLPAPSLREIAIVIGFVNHPLLMDEEFEVFASLDLPNGELARLRSSVLDAYASDPPEGRDGLLAQLSRHGTIGLFEIFEAKLKAVRLWPVLADAAFEDAREALRQMLHLHHKSLALKRELKLAEDAFGRDPSDASYAHMIEIKANMERVEGTEALIEGFGLLSGRPMKAI</sequence>
<dbReference type="Pfam" id="PF01807">
    <property type="entry name" value="Zn_ribbon_DnaG"/>
    <property type="match status" value="1"/>
</dbReference>
<evidence type="ECO:0000256" key="13">
    <source>
        <dbReference type="SAM" id="MobiDB-lite"/>
    </source>
</evidence>
<dbReference type="InterPro" id="IPR050219">
    <property type="entry name" value="DnaG_primase"/>
</dbReference>
<accession>A0A939JSV9</accession>
<dbReference type="EC" id="2.7.7.101" evidence="12"/>
<keyword evidence="2 12" id="KW-0639">Primosome</keyword>
<gene>
    <name evidence="12" type="primary">dnaG</name>
    <name evidence="15" type="ORF">J1C48_12300</name>
</gene>
<dbReference type="SMART" id="SM00493">
    <property type="entry name" value="TOPRIM"/>
    <property type="match status" value="1"/>
</dbReference>
<evidence type="ECO:0000256" key="9">
    <source>
        <dbReference type="ARBA" id="ARBA00022842"/>
    </source>
</evidence>
<keyword evidence="5 12" id="KW-0235">DNA replication</keyword>
<keyword evidence="6 12" id="KW-0479">Metal-binding</keyword>
<keyword evidence="10 12" id="KW-0238">DNA-binding</keyword>
<dbReference type="AlphaFoldDB" id="A0A939JSV9"/>
<evidence type="ECO:0000256" key="10">
    <source>
        <dbReference type="ARBA" id="ARBA00023125"/>
    </source>
</evidence>
<dbReference type="InterPro" id="IPR037068">
    <property type="entry name" value="DNA_primase_core_N_sf"/>
</dbReference>
<feature type="compositionally biased region" description="Gly residues" evidence="13">
    <location>
        <begin position="433"/>
        <end position="453"/>
    </location>
</feature>
<dbReference type="SUPFAM" id="SSF56731">
    <property type="entry name" value="DNA primase core"/>
    <property type="match status" value="1"/>
</dbReference>
<comment type="cofactor">
    <cofactor evidence="12">
        <name>Zn(2+)</name>
        <dbReference type="ChEBI" id="CHEBI:29105"/>
    </cofactor>
    <text evidence="12">Binds 1 zinc ion per monomer.</text>
</comment>
<dbReference type="InterPro" id="IPR036977">
    <property type="entry name" value="DNA_primase_Znf_CHC2"/>
</dbReference>
<evidence type="ECO:0000256" key="7">
    <source>
        <dbReference type="ARBA" id="ARBA00022771"/>
    </source>
</evidence>
<dbReference type="HAMAP" id="MF_00974">
    <property type="entry name" value="DNA_primase_DnaG"/>
    <property type="match status" value="1"/>
</dbReference>
<dbReference type="InterPro" id="IPR006295">
    <property type="entry name" value="DNA_primase_DnaG"/>
</dbReference>
<dbReference type="GO" id="GO:0000428">
    <property type="term" value="C:DNA-directed RNA polymerase complex"/>
    <property type="evidence" value="ECO:0007669"/>
    <property type="project" value="UniProtKB-KW"/>
</dbReference>
<dbReference type="GO" id="GO:0005737">
    <property type="term" value="C:cytoplasm"/>
    <property type="evidence" value="ECO:0007669"/>
    <property type="project" value="TreeGrafter"/>
</dbReference>
<feature type="region of interest" description="Disordered" evidence="13">
    <location>
        <begin position="433"/>
        <end position="468"/>
    </location>
</feature>
<organism evidence="15 16">
    <name type="scientific">Jiella flava</name>
    <dbReference type="NCBI Taxonomy" id="2816857"/>
    <lineage>
        <taxon>Bacteria</taxon>
        <taxon>Pseudomonadati</taxon>
        <taxon>Pseudomonadota</taxon>
        <taxon>Alphaproteobacteria</taxon>
        <taxon>Hyphomicrobiales</taxon>
        <taxon>Aurantimonadaceae</taxon>
        <taxon>Jiella</taxon>
    </lineage>
</organism>
<dbReference type="Proteomes" id="UP000664122">
    <property type="component" value="Unassembled WGS sequence"/>
</dbReference>
<keyword evidence="8 12" id="KW-0862">Zinc</keyword>
<dbReference type="PANTHER" id="PTHR30313">
    <property type="entry name" value="DNA PRIMASE"/>
    <property type="match status" value="1"/>
</dbReference>
<evidence type="ECO:0000256" key="6">
    <source>
        <dbReference type="ARBA" id="ARBA00022723"/>
    </source>
</evidence>
<keyword evidence="7 12" id="KW-0863">Zinc-finger</keyword>
<evidence type="ECO:0000256" key="1">
    <source>
        <dbReference type="ARBA" id="ARBA00022478"/>
    </source>
</evidence>
<dbReference type="PANTHER" id="PTHR30313:SF2">
    <property type="entry name" value="DNA PRIMASE"/>
    <property type="match status" value="1"/>
</dbReference>
<keyword evidence="16" id="KW-1185">Reference proteome</keyword>
<dbReference type="InterPro" id="IPR019475">
    <property type="entry name" value="DNA_primase_DnaB-bd"/>
</dbReference>
<dbReference type="Gene3D" id="3.90.580.10">
    <property type="entry name" value="Zinc finger, CHC2-type domain"/>
    <property type="match status" value="1"/>
</dbReference>
<comment type="similarity">
    <text evidence="12">Belongs to the DnaG primase family.</text>
</comment>
<dbReference type="SMART" id="SM00400">
    <property type="entry name" value="ZnF_CHCC"/>
    <property type="match status" value="1"/>
</dbReference>
<keyword evidence="4 12" id="KW-0548">Nucleotidyltransferase</keyword>
<dbReference type="SUPFAM" id="SSF57783">
    <property type="entry name" value="Zinc beta-ribbon"/>
    <property type="match status" value="1"/>
</dbReference>
<evidence type="ECO:0000256" key="5">
    <source>
        <dbReference type="ARBA" id="ARBA00022705"/>
    </source>
</evidence>
<dbReference type="InterPro" id="IPR006171">
    <property type="entry name" value="TOPRIM_dom"/>
</dbReference>
<dbReference type="GO" id="GO:1990077">
    <property type="term" value="C:primosome complex"/>
    <property type="evidence" value="ECO:0007669"/>
    <property type="project" value="UniProtKB-KW"/>
</dbReference>
<comment type="caution">
    <text evidence="15">The sequence shown here is derived from an EMBL/GenBank/DDBJ whole genome shotgun (WGS) entry which is preliminary data.</text>
</comment>
<keyword evidence="11 12" id="KW-0804">Transcription</keyword>